<accession>A0A1V6S699</accession>
<gene>
    <name evidence="1" type="ORF">PENVUL_c006G05529</name>
</gene>
<sequence length="119" mass="13012">MVRVDVERVIKCKEGDGMQMRLGIFDQIQSINSALAMNDSTQEPRIVDDALKSIIAGKGVSALCELVFGNASSRTPTFGRDRLLSMVCISMKRLKYHQRSCTSPANAEVDLATYPALGC</sequence>
<reference evidence="2" key="1">
    <citation type="journal article" date="2017" name="Nat. Microbiol.">
        <title>Global analysis of biosynthetic gene clusters reveals vast potential of secondary metabolite production in Penicillium species.</title>
        <authorList>
            <person name="Nielsen J.C."/>
            <person name="Grijseels S."/>
            <person name="Prigent S."/>
            <person name="Ji B."/>
            <person name="Dainat J."/>
            <person name="Nielsen K.F."/>
            <person name="Frisvad J.C."/>
            <person name="Workman M."/>
            <person name="Nielsen J."/>
        </authorList>
    </citation>
    <scope>NUCLEOTIDE SEQUENCE [LARGE SCALE GENOMIC DNA]</scope>
    <source>
        <strain evidence="2">IBT 29486</strain>
    </source>
</reference>
<evidence type="ECO:0000313" key="2">
    <source>
        <dbReference type="Proteomes" id="UP000191518"/>
    </source>
</evidence>
<dbReference type="AlphaFoldDB" id="A0A1V6S699"/>
<dbReference type="EMBL" id="MDYP01000006">
    <property type="protein sequence ID" value="OQE09572.1"/>
    <property type="molecule type" value="Genomic_DNA"/>
</dbReference>
<evidence type="ECO:0000313" key="1">
    <source>
        <dbReference type="EMBL" id="OQE09572.1"/>
    </source>
</evidence>
<organism evidence="1 2">
    <name type="scientific">Penicillium vulpinum</name>
    <dbReference type="NCBI Taxonomy" id="29845"/>
    <lineage>
        <taxon>Eukaryota</taxon>
        <taxon>Fungi</taxon>
        <taxon>Dikarya</taxon>
        <taxon>Ascomycota</taxon>
        <taxon>Pezizomycotina</taxon>
        <taxon>Eurotiomycetes</taxon>
        <taxon>Eurotiomycetidae</taxon>
        <taxon>Eurotiales</taxon>
        <taxon>Aspergillaceae</taxon>
        <taxon>Penicillium</taxon>
    </lineage>
</organism>
<dbReference type="Proteomes" id="UP000191518">
    <property type="component" value="Unassembled WGS sequence"/>
</dbReference>
<keyword evidence="2" id="KW-1185">Reference proteome</keyword>
<proteinExistence type="predicted"/>
<protein>
    <submittedName>
        <fullName evidence="1">Uncharacterized protein</fullName>
    </submittedName>
</protein>
<name>A0A1V6S699_9EURO</name>
<comment type="caution">
    <text evidence="1">The sequence shown here is derived from an EMBL/GenBank/DDBJ whole genome shotgun (WGS) entry which is preliminary data.</text>
</comment>